<evidence type="ECO:0000313" key="2">
    <source>
        <dbReference type="Proteomes" id="UP001595847"/>
    </source>
</evidence>
<comment type="caution">
    <text evidence="1">The sequence shown here is derived from an EMBL/GenBank/DDBJ whole genome shotgun (WGS) entry which is preliminary data.</text>
</comment>
<name>A0ABV8FPU1_9ACTN</name>
<dbReference type="RefSeq" id="WP_378532957.1">
    <property type="nucleotide sequence ID" value="NZ_JBHSBH010000008.1"/>
</dbReference>
<protein>
    <submittedName>
        <fullName evidence="1">DUF5691 domain-containing protein</fullName>
    </submittedName>
</protein>
<evidence type="ECO:0000313" key="1">
    <source>
        <dbReference type="EMBL" id="MFC3996676.1"/>
    </source>
</evidence>
<dbReference type="Proteomes" id="UP001595847">
    <property type="component" value="Unassembled WGS sequence"/>
</dbReference>
<reference evidence="2" key="1">
    <citation type="journal article" date="2019" name="Int. J. Syst. Evol. Microbiol.">
        <title>The Global Catalogue of Microorganisms (GCM) 10K type strain sequencing project: providing services to taxonomists for standard genome sequencing and annotation.</title>
        <authorList>
            <consortium name="The Broad Institute Genomics Platform"/>
            <consortium name="The Broad Institute Genome Sequencing Center for Infectious Disease"/>
            <person name="Wu L."/>
            <person name="Ma J."/>
        </authorList>
    </citation>
    <scope>NUCLEOTIDE SEQUENCE [LARGE SCALE GENOMIC DNA]</scope>
    <source>
        <strain evidence="2">TBRC 1826</strain>
    </source>
</reference>
<gene>
    <name evidence="1" type="ORF">ACFOVU_12175</name>
</gene>
<organism evidence="1 2">
    <name type="scientific">Nocardiopsis sediminis</name>
    <dbReference type="NCBI Taxonomy" id="1778267"/>
    <lineage>
        <taxon>Bacteria</taxon>
        <taxon>Bacillati</taxon>
        <taxon>Actinomycetota</taxon>
        <taxon>Actinomycetes</taxon>
        <taxon>Streptosporangiales</taxon>
        <taxon>Nocardiopsidaceae</taxon>
        <taxon>Nocardiopsis</taxon>
    </lineage>
</organism>
<dbReference type="Pfam" id="PF18944">
    <property type="entry name" value="DUF5691"/>
    <property type="match status" value="1"/>
</dbReference>
<keyword evidence="2" id="KW-1185">Reference proteome</keyword>
<proteinExistence type="predicted"/>
<sequence length="480" mass="51086">MPTSDVWADLVSAALVGTGRRAVPDPAGLPAVSEEDPALTLLARAALVAVRDRAGRVAGRADPLPAAPAETAPVVGDAAALRLRGLLDDAAGTGVHLGEWLDLAAERGRRVPPHLLPRLLDAGARDRGLGRRVARVCGERGFWLAGVAPQWSYLLRLAPVGAFTVEQWRAGDADRRHRLLESLEDGLSPGDEPLLAEALADASPRVRGLAMALTARLGDTERGRRLAGHARRHIAPAPAGLRVTLPDLTDSALARDLNVTAPKGGDPRGEIRREWLWSLVSHTPLGTWTGHFGGDRAHVAGLAADSGDGDLLDALANAAVVQRDAAWARALLPACLDRLTRGHDLRGSRGRALLALLPVAERCAWAAERGTGASAGALLTAVEQLSCPWTEELGALVARAILREPATDLASAPLAGLCREAETWLPPRMHPLFDAFADDDHHVTDEADEDAHDAGGDRRDPRARLARTLRFRSDLHEELR</sequence>
<dbReference type="InterPro" id="IPR043746">
    <property type="entry name" value="DUF5691"/>
</dbReference>
<accession>A0ABV8FPU1</accession>
<dbReference type="EMBL" id="JBHSBH010000008">
    <property type="protein sequence ID" value="MFC3996676.1"/>
    <property type="molecule type" value="Genomic_DNA"/>
</dbReference>